<dbReference type="RefSeq" id="WP_138080864.1">
    <property type="nucleotide sequence ID" value="NZ_VAJM01000014.1"/>
</dbReference>
<feature type="transmembrane region" description="Helical" evidence="1">
    <location>
        <begin position="113"/>
        <end position="137"/>
    </location>
</feature>
<dbReference type="InterPro" id="IPR025461">
    <property type="entry name" value="ABA4-like"/>
</dbReference>
<protein>
    <submittedName>
        <fullName evidence="2">DUF4281 domain-containing protein</fullName>
    </submittedName>
</protein>
<dbReference type="PANTHER" id="PTHR34543">
    <property type="entry name" value="PROTEIN ABA DEFICIENT 4, CHLOROPLASTIC"/>
    <property type="match status" value="1"/>
</dbReference>
<gene>
    <name evidence="2" type="ORF">FDY95_21500</name>
</gene>
<feature type="transmembrane region" description="Helical" evidence="1">
    <location>
        <begin position="81"/>
        <end position="101"/>
    </location>
</feature>
<sequence>MPALTPDLVFSLANAAVLPAWLLLVVAPRWGLTRRLVRSGLWPLLLAATYAALILTHYLGPHATAGGFGSLAEVRALFEDPWALTAGWAHYLCFDLCVGLWEVRDAERRGLPHLILVPALLLTFLVGPVGLLLYAALRLLRPAPHPAAAQSVA</sequence>
<accession>A0A5R8WK29</accession>
<keyword evidence="3" id="KW-1185">Reference proteome</keyword>
<keyword evidence="1" id="KW-1133">Transmembrane helix</keyword>
<dbReference type="PANTHER" id="PTHR34543:SF1">
    <property type="entry name" value="PROTEIN ABA DEFICIENT 4, CHLOROPLASTIC"/>
    <property type="match status" value="1"/>
</dbReference>
<organism evidence="2 3">
    <name type="scientific">Hymenobacter jeollabukensis</name>
    <dbReference type="NCBI Taxonomy" id="2025313"/>
    <lineage>
        <taxon>Bacteria</taxon>
        <taxon>Pseudomonadati</taxon>
        <taxon>Bacteroidota</taxon>
        <taxon>Cytophagia</taxon>
        <taxon>Cytophagales</taxon>
        <taxon>Hymenobacteraceae</taxon>
        <taxon>Hymenobacter</taxon>
    </lineage>
</organism>
<feature type="transmembrane region" description="Helical" evidence="1">
    <location>
        <begin position="12"/>
        <end position="32"/>
    </location>
</feature>
<keyword evidence="1" id="KW-0812">Transmembrane</keyword>
<dbReference type="Pfam" id="PF14108">
    <property type="entry name" value="ABA4-like"/>
    <property type="match status" value="1"/>
</dbReference>
<feature type="transmembrane region" description="Helical" evidence="1">
    <location>
        <begin position="44"/>
        <end position="61"/>
    </location>
</feature>
<dbReference type="AlphaFoldDB" id="A0A5R8WK29"/>
<proteinExistence type="predicted"/>
<dbReference type="Proteomes" id="UP000305517">
    <property type="component" value="Unassembled WGS sequence"/>
</dbReference>
<dbReference type="EMBL" id="VAJM01000014">
    <property type="protein sequence ID" value="TLM89148.1"/>
    <property type="molecule type" value="Genomic_DNA"/>
</dbReference>
<evidence type="ECO:0000313" key="3">
    <source>
        <dbReference type="Proteomes" id="UP000305517"/>
    </source>
</evidence>
<comment type="caution">
    <text evidence="2">The sequence shown here is derived from an EMBL/GenBank/DDBJ whole genome shotgun (WGS) entry which is preliminary data.</text>
</comment>
<evidence type="ECO:0000313" key="2">
    <source>
        <dbReference type="EMBL" id="TLM89148.1"/>
    </source>
</evidence>
<dbReference type="OrthoDB" id="345237at2"/>
<reference evidence="2 3" key="1">
    <citation type="submission" date="2019-05" db="EMBL/GenBank/DDBJ databases">
        <title>Hymenobacter edaphi sp. nov., isolated from abandoned arsenic-contaminated farmland soil.</title>
        <authorList>
            <person name="Nie L."/>
        </authorList>
    </citation>
    <scope>NUCLEOTIDE SEQUENCE [LARGE SCALE GENOMIC DNA]</scope>
    <source>
        <strain evidence="2 3">1-3-3-8</strain>
    </source>
</reference>
<evidence type="ECO:0000256" key="1">
    <source>
        <dbReference type="SAM" id="Phobius"/>
    </source>
</evidence>
<name>A0A5R8WK29_9BACT</name>
<keyword evidence="1" id="KW-0472">Membrane</keyword>